<protein>
    <submittedName>
        <fullName evidence="1">Uncharacterized protein</fullName>
    </submittedName>
</protein>
<dbReference type="RefSeq" id="WP_025414649.1">
    <property type="nucleotide sequence ID" value="NZ_CP007130.1"/>
</dbReference>
<sequence length="200" mass="21258">MSDHQDALLLDRADAAESPERVDLTRRWTDPPTHKARAGVQRAVNRLLDILAPERTVIRAARPPQPVERHRTPRACILQSAAAAVSVSWFPDAASDAAFGELQVLVWRGTVSRPGSAQRGPGGATIVRALVFYCDDRGGALDDVAALDVDAIDVAEAQSVPADWGWCMADGTRYETDALAAHCLALLAQAVVDVAAGDSG</sequence>
<name>W0RRM6_9BACT</name>
<keyword evidence="2" id="KW-1185">Reference proteome</keyword>
<dbReference type="Proteomes" id="UP000019151">
    <property type="component" value="Plasmid 2"/>
</dbReference>
<evidence type="ECO:0000313" key="2">
    <source>
        <dbReference type="Proteomes" id="UP000019151"/>
    </source>
</evidence>
<gene>
    <name evidence="1" type="ORF">J421_5811</name>
</gene>
<proteinExistence type="predicted"/>
<dbReference type="InParanoid" id="W0RRM6"/>
<organism evidence="1 2">
    <name type="scientific">Gemmatirosa kalamazoonensis</name>
    <dbReference type="NCBI Taxonomy" id="861299"/>
    <lineage>
        <taxon>Bacteria</taxon>
        <taxon>Pseudomonadati</taxon>
        <taxon>Gemmatimonadota</taxon>
        <taxon>Gemmatimonadia</taxon>
        <taxon>Gemmatimonadales</taxon>
        <taxon>Gemmatimonadaceae</taxon>
        <taxon>Gemmatirosa</taxon>
    </lineage>
</organism>
<reference evidence="1 2" key="1">
    <citation type="journal article" date="2014" name="Genome Announc.">
        <title>Genome Sequence and Methylome of Soil Bacterium Gemmatirosa kalamazoonensis KBS708T, a Member of the Rarely Cultivated Gemmatimonadetes Phylum.</title>
        <authorList>
            <person name="Debruyn J.M."/>
            <person name="Radosevich M."/>
            <person name="Wommack K.E."/>
            <person name="Polson S.W."/>
            <person name="Hauser L.J."/>
            <person name="Fawaz M.N."/>
            <person name="Korlach J."/>
            <person name="Tsai Y.C."/>
        </authorList>
    </citation>
    <scope>NUCLEOTIDE SEQUENCE [LARGE SCALE GENOMIC DNA]</scope>
    <source>
        <strain evidence="1 2">KBS708</strain>
        <plasmid evidence="2">Plasmid 2</plasmid>
    </source>
</reference>
<dbReference type="EMBL" id="CP007130">
    <property type="protein sequence ID" value="AHG93346.1"/>
    <property type="molecule type" value="Genomic_DNA"/>
</dbReference>
<accession>W0RRM6</accession>
<evidence type="ECO:0000313" key="1">
    <source>
        <dbReference type="EMBL" id="AHG93346.1"/>
    </source>
</evidence>
<keyword evidence="1" id="KW-0614">Plasmid</keyword>
<geneLocation type="plasmid" evidence="1 2">
    <name>2</name>
</geneLocation>
<dbReference type="AlphaFoldDB" id="W0RRM6"/>
<dbReference type="HOGENOM" id="CLU_1364570_0_0_0"/>
<dbReference type="KEGG" id="gba:J421_5811"/>